<comment type="catalytic activity">
    <reaction evidence="1">
        <text>a 4-O-methyl-thymidine in DNA + L-cysteinyl-[protein] = a thymidine in DNA + S-methyl-L-cysteinyl-[protein]</text>
        <dbReference type="Rhea" id="RHEA:53428"/>
        <dbReference type="Rhea" id="RHEA-COMP:10131"/>
        <dbReference type="Rhea" id="RHEA-COMP:10132"/>
        <dbReference type="Rhea" id="RHEA-COMP:13555"/>
        <dbReference type="Rhea" id="RHEA-COMP:13556"/>
        <dbReference type="ChEBI" id="CHEBI:29950"/>
        <dbReference type="ChEBI" id="CHEBI:82612"/>
        <dbReference type="ChEBI" id="CHEBI:137386"/>
        <dbReference type="ChEBI" id="CHEBI:137387"/>
        <dbReference type="EC" id="2.1.1.63"/>
    </reaction>
</comment>
<dbReference type="RefSeq" id="WP_345372683.1">
    <property type="nucleotide sequence ID" value="NZ_BAABLM010000001.1"/>
</dbReference>
<evidence type="ECO:0000256" key="1">
    <source>
        <dbReference type="ARBA" id="ARBA00001286"/>
    </source>
</evidence>
<feature type="region of interest" description="Disordered" evidence="7">
    <location>
        <begin position="1"/>
        <end position="24"/>
    </location>
</feature>
<dbReference type="PROSITE" id="PS00374">
    <property type="entry name" value="MGMT"/>
    <property type="match status" value="1"/>
</dbReference>
<dbReference type="Pfam" id="PF02870">
    <property type="entry name" value="Methyltransf_1N"/>
    <property type="match status" value="1"/>
</dbReference>
<dbReference type="InterPro" id="IPR036631">
    <property type="entry name" value="MGMT_N_sf"/>
</dbReference>
<evidence type="ECO:0000256" key="5">
    <source>
        <dbReference type="ARBA" id="ARBA00023204"/>
    </source>
</evidence>
<dbReference type="EMBL" id="BAABLM010000001">
    <property type="protein sequence ID" value="GAA4665891.1"/>
    <property type="molecule type" value="Genomic_DNA"/>
</dbReference>
<organism evidence="10 11">
    <name type="scientific">Frondihabitans cladoniiphilus</name>
    <dbReference type="NCBI Taxonomy" id="715785"/>
    <lineage>
        <taxon>Bacteria</taxon>
        <taxon>Bacillati</taxon>
        <taxon>Actinomycetota</taxon>
        <taxon>Actinomycetes</taxon>
        <taxon>Micrococcales</taxon>
        <taxon>Microbacteriaceae</taxon>
        <taxon>Frondihabitans</taxon>
    </lineage>
</organism>
<evidence type="ECO:0000259" key="8">
    <source>
        <dbReference type="Pfam" id="PF01035"/>
    </source>
</evidence>
<sequence>MTTREASLQTPPASLASAGPPAADTGFAIHDSPLGRLGIHTRHGAVTRLDVERAGVLPHEHLVLQRDEVIDETRRQLDEYFAGTRRQFALPLRIDGTPFQNEVWTALTRVTWGAPTTYGALGSATGRPTGARAVGGAVRANPVALLVPCHRVLGAGRRVTGYSAGNGVPTKTWLLRHEGIDFVE</sequence>
<evidence type="ECO:0000313" key="10">
    <source>
        <dbReference type="EMBL" id="GAA4665891.1"/>
    </source>
</evidence>
<dbReference type="InterPro" id="IPR036217">
    <property type="entry name" value="MethylDNA_cys_MeTrfase_DNAb"/>
</dbReference>
<feature type="domain" description="Methylated-DNA-[protein]-cysteine S-methyltransferase DNA binding" evidence="8">
    <location>
        <begin position="98"/>
        <end position="180"/>
    </location>
</feature>
<feature type="domain" description="Methylguanine DNA methyltransferase ribonuclease-like" evidence="9">
    <location>
        <begin position="31"/>
        <end position="94"/>
    </location>
</feature>
<dbReference type="CDD" id="cd06445">
    <property type="entry name" value="ATase"/>
    <property type="match status" value="1"/>
</dbReference>
<dbReference type="SUPFAM" id="SSF53155">
    <property type="entry name" value="Methylated DNA-protein cysteine methyltransferase domain"/>
    <property type="match status" value="1"/>
</dbReference>
<dbReference type="SUPFAM" id="SSF46767">
    <property type="entry name" value="Methylated DNA-protein cysteine methyltransferase, C-terminal domain"/>
    <property type="match status" value="1"/>
</dbReference>
<evidence type="ECO:0000259" key="9">
    <source>
        <dbReference type="Pfam" id="PF02870"/>
    </source>
</evidence>
<evidence type="ECO:0000256" key="2">
    <source>
        <dbReference type="ARBA" id="ARBA00022603"/>
    </source>
</evidence>
<keyword evidence="2" id="KW-0489">Methyltransferase</keyword>
<dbReference type="NCBIfam" id="TIGR00589">
    <property type="entry name" value="ogt"/>
    <property type="match status" value="1"/>
</dbReference>
<dbReference type="Gene3D" id="3.30.160.70">
    <property type="entry name" value="Methylated DNA-protein cysteine methyltransferase domain"/>
    <property type="match status" value="1"/>
</dbReference>
<dbReference type="Proteomes" id="UP001501295">
    <property type="component" value="Unassembled WGS sequence"/>
</dbReference>
<keyword evidence="4" id="KW-0227">DNA damage</keyword>
<evidence type="ECO:0000256" key="4">
    <source>
        <dbReference type="ARBA" id="ARBA00022763"/>
    </source>
</evidence>
<dbReference type="Gene3D" id="1.10.10.10">
    <property type="entry name" value="Winged helix-like DNA-binding domain superfamily/Winged helix DNA-binding domain"/>
    <property type="match status" value="1"/>
</dbReference>
<evidence type="ECO:0000256" key="6">
    <source>
        <dbReference type="ARBA" id="ARBA00049348"/>
    </source>
</evidence>
<reference evidence="11" key="1">
    <citation type="journal article" date="2019" name="Int. J. Syst. Evol. Microbiol.">
        <title>The Global Catalogue of Microorganisms (GCM) 10K type strain sequencing project: providing services to taxonomists for standard genome sequencing and annotation.</title>
        <authorList>
            <consortium name="The Broad Institute Genomics Platform"/>
            <consortium name="The Broad Institute Genome Sequencing Center for Infectious Disease"/>
            <person name="Wu L."/>
            <person name="Ma J."/>
        </authorList>
    </citation>
    <scope>NUCLEOTIDE SEQUENCE [LARGE SCALE GENOMIC DNA]</scope>
    <source>
        <strain evidence="11">JCM 18956</strain>
    </source>
</reference>
<dbReference type="PANTHER" id="PTHR10815:SF13">
    <property type="entry name" value="METHYLATED-DNA--PROTEIN-CYSTEINE METHYLTRANSFERASE"/>
    <property type="match status" value="1"/>
</dbReference>
<gene>
    <name evidence="10" type="ORF">GCM10025780_04230</name>
</gene>
<accession>A0ABP8VNA0</accession>
<keyword evidence="11" id="KW-1185">Reference proteome</keyword>
<dbReference type="Pfam" id="PF01035">
    <property type="entry name" value="DNA_binding_1"/>
    <property type="match status" value="1"/>
</dbReference>
<evidence type="ECO:0000256" key="3">
    <source>
        <dbReference type="ARBA" id="ARBA00022679"/>
    </source>
</evidence>
<protein>
    <submittedName>
        <fullName evidence="10">Methylated-DNA--[protein]-cysteine S-methyltransferase</fullName>
    </submittedName>
</protein>
<evidence type="ECO:0000256" key="7">
    <source>
        <dbReference type="SAM" id="MobiDB-lite"/>
    </source>
</evidence>
<comment type="caution">
    <text evidence="10">The sequence shown here is derived from an EMBL/GenBank/DDBJ whole genome shotgun (WGS) entry which is preliminary data.</text>
</comment>
<dbReference type="PANTHER" id="PTHR10815">
    <property type="entry name" value="METHYLATED-DNA--PROTEIN-CYSTEINE METHYLTRANSFERASE"/>
    <property type="match status" value="1"/>
</dbReference>
<evidence type="ECO:0000313" key="11">
    <source>
        <dbReference type="Proteomes" id="UP001501295"/>
    </source>
</evidence>
<name>A0ABP8VNA0_9MICO</name>
<proteinExistence type="predicted"/>
<dbReference type="InterPro" id="IPR014048">
    <property type="entry name" value="MethylDNA_cys_MeTrfase_DNA-bd"/>
</dbReference>
<feature type="compositionally biased region" description="Low complexity" evidence="7">
    <location>
        <begin position="11"/>
        <end position="23"/>
    </location>
</feature>
<dbReference type="InterPro" id="IPR008332">
    <property type="entry name" value="MethylG_MeTrfase_N"/>
</dbReference>
<dbReference type="InterPro" id="IPR036388">
    <property type="entry name" value="WH-like_DNA-bd_sf"/>
</dbReference>
<keyword evidence="3" id="KW-0808">Transferase</keyword>
<dbReference type="InterPro" id="IPR001497">
    <property type="entry name" value="MethylDNA_cys_MeTrfase_AS"/>
</dbReference>
<feature type="compositionally biased region" description="Polar residues" evidence="7">
    <location>
        <begin position="1"/>
        <end position="10"/>
    </location>
</feature>
<comment type="catalytic activity">
    <reaction evidence="6">
        <text>a 6-O-methyl-2'-deoxyguanosine in DNA + L-cysteinyl-[protein] = S-methyl-L-cysteinyl-[protein] + a 2'-deoxyguanosine in DNA</text>
        <dbReference type="Rhea" id="RHEA:24000"/>
        <dbReference type="Rhea" id="RHEA-COMP:10131"/>
        <dbReference type="Rhea" id="RHEA-COMP:10132"/>
        <dbReference type="Rhea" id="RHEA-COMP:11367"/>
        <dbReference type="Rhea" id="RHEA-COMP:11368"/>
        <dbReference type="ChEBI" id="CHEBI:29950"/>
        <dbReference type="ChEBI" id="CHEBI:82612"/>
        <dbReference type="ChEBI" id="CHEBI:85445"/>
        <dbReference type="ChEBI" id="CHEBI:85448"/>
        <dbReference type="EC" id="2.1.1.63"/>
    </reaction>
</comment>
<keyword evidence="5" id="KW-0234">DNA repair</keyword>